<reference evidence="4 5" key="1">
    <citation type="submission" date="2019-01" db="EMBL/GenBank/DDBJ databases">
        <title>Nocardioides guangzhouensis sp. nov., an actinobacterium isolated from soil.</title>
        <authorList>
            <person name="Fu Y."/>
            <person name="Cai Y."/>
            <person name="Lin Z."/>
            <person name="Chen P."/>
        </authorList>
    </citation>
    <scope>NUCLEOTIDE SEQUENCE [LARGE SCALE GENOMIC DNA]</scope>
    <source>
        <strain evidence="4 5">130</strain>
    </source>
</reference>
<dbReference type="InterPro" id="IPR019606">
    <property type="entry name" value="GerMN"/>
</dbReference>
<feature type="compositionally biased region" description="Basic and acidic residues" evidence="1">
    <location>
        <begin position="1"/>
        <end position="25"/>
    </location>
</feature>
<gene>
    <name evidence="4" type="ORF">EKO23_22920</name>
</gene>
<feature type="region of interest" description="Disordered" evidence="1">
    <location>
        <begin position="68"/>
        <end position="113"/>
    </location>
</feature>
<dbReference type="RefSeq" id="WP_134720808.1">
    <property type="nucleotide sequence ID" value="NZ_SDKM01000058.1"/>
</dbReference>
<dbReference type="AlphaFoldDB" id="A0A4Q4Z2K0"/>
<feature type="domain" description="GerMN" evidence="3">
    <location>
        <begin position="145"/>
        <end position="241"/>
    </location>
</feature>
<keyword evidence="5" id="KW-1185">Reference proteome</keyword>
<dbReference type="OrthoDB" id="4843507at2"/>
<keyword evidence="2" id="KW-0472">Membrane</keyword>
<organism evidence="4 5">
    <name type="scientific">Nocardioides guangzhouensis</name>
    <dbReference type="NCBI Taxonomy" id="2497878"/>
    <lineage>
        <taxon>Bacteria</taxon>
        <taxon>Bacillati</taxon>
        <taxon>Actinomycetota</taxon>
        <taxon>Actinomycetes</taxon>
        <taxon>Propionibacteriales</taxon>
        <taxon>Nocardioidaceae</taxon>
        <taxon>Nocardioides</taxon>
    </lineage>
</organism>
<evidence type="ECO:0000313" key="5">
    <source>
        <dbReference type="Proteomes" id="UP000295198"/>
    </source>
</evidence>
<feature type="region of interest" description="Disordered" evidence="1">
    <location>
        <begin position="1"/>
        <end position="41"/>
    </location>
</feature>
<accession>A0A4Q4Z2K0</accession>
<feature type="region of interest" description="Disordered" evidence="1">
    <location>
        <begin position="336"/>
        <end position="359"/>
    </location>
</feature>
<dbReference type="Proteomes" id="UP000295198">
    <property type="component" value="Unassembled WGS sequence"/>
</dbReference>
<evidence type="ECO:0000259" key="3">
    <source>
        <dbReference type="SMART" id="SM00909"/>
    </source>
</evidence>
<dbReference type="InterPro" id="IPR018911">
    <property type="entry name" value="Gmad2_Ig-like_dom"/>
</dbReference>
<sequence>MSRHDEHEDVRRALHDAVDDVEPRPGIHTIRARTAQPHRDRRPWLLGAFGAAVATAAVVAGVAVLGNDPSPRADRDPAATTSPDTSPTPSTGTAGTGEPAPSPSDGGSDGSSDEVVAAPVYLAGDTPQGVRLYREFRPVAADDRLRAAANLAVRGDPVDPDYRTLWPAGAELSTVSFDGVGSSGLISVTLASPSLRERPAGMSEAQAGLAVQQVVYTLQGVVGARAPVQFRLDGNPVDQVLGVPTSEPITNAPQPEVLAQVNVTEPEQGAEASGRLLVSGVADSFEATVPLQVRRGGVVVLQGFATAQGWGGRLYPWTTTLDISGLPPGDYTLVASTDDPSGGEGGGPQVDTKDFTIPG</sequence>
<dbReference type="Pfam" id="PF10648">
    <property type="entry name" value="Gmad2"/>
    <property type="match status" value="1"/>
</dbReference>
<evidence type="ECO:0000256" key="1">
    <source>
        <dbReference type="SAM" id="MobiDB-lite"/>
    </source>
</evidence>
<feature type="compositionally biased region" description="Low complexity" evidence="1">
    <location>
        <begin position="78"/>
        <end position="106"/>
    </location>
</feature>
<dbReference type="SMART" id="SM00909">
    <property type="entry name" value="Germane"/>
    <property type="match status" value="1"/>
</dbReference>
<proteinExistence type="predicted"/>
<dbReference type="EMBL" id="SDKM01000058">
    <property type="protein sequence ID" value="RYP81877.1"/>
    <property type="molecule type" value="Genomic_DNA"/>
</dbReference>
<feature type="transmembrane region" description="Helical" evidence="2">
    <location>
        <begin position="43"/>
        <end position="65"/>
    </location>
</feature>
<dbReference type="Pfam" id="PF10646">
    <property type="entry name" value="Germane"/>
    <property type="match status" value="1"/>
</dbReference>
<protein>
    <recommendedName>
        <fullName evidence="3">GerMN domain-containing protein</fullName>
    </recommendedName>
</protein>
<evidence type="ECO:0000256" key="2">
    <source>
        <dbReference type="SAM" id="Phobius"/>
    </source>
</evidence>
<keyword evidence="2" id="KW-0812">Transmembrane</keyword>
<keyword evidence="2" id="KW-1133">Transmembrane helix</keyword>
<comment type="caution">
    <text evidence="4">The sequence shown here is derived from an EMBL/GenBank/DDBJ whole genome shotgun (WGS) entry which is preliminary data.</text>
</comment>
<evidence type="ECO:0000313" key="4">
    <source>
        <dbReference type="EMBL" id="RYP81877.1"/>
    </source>
</evidence>
<name>A0A4Q4Z2K0_9ACTN</name>